<gene>
    <name evidence="3" type="ORF">GWI71_07885</name>
</gene>
<dbReference type="EMBL" id="JAABLP010000002">
    <property type="protein sequence ID" value="NBN63600.1"/>
    <property type="molecule type" value="Genomic_DNA"/>
</dbReference>
<evidence type="ECO:0000256" key="2">
    <source>
        <dbReference type="ARBA" id="ARBA00022649"/>
    </source>
</evidence>
<comment type="similarity">
    <text evidence="1">Belongs to the RelE toxin family.</text>
</comment>
<keyword evidence="4" id="KW-1185">Reference proteome</keyword>
<organism evidence="3 4">
    <name type="scientific">Pannonibacter tanglangensis</name>
    <dbReference type="NCBI Taxonomy" id="2750084"/>
    <lineage>
        <taxon>Bacteria</taxon>
        <taxon>Pseudomonadati</taxon>
        <taxon>Pseudomonadota</taxon>
        <taxon>Alphaproteobacteria</taxon>
        <taxon>Hyphomicrobiales</taxon>
        <taxon>Stappiaceae</taxon>
        <taxon>Pannonibacter</taxon>
    </lineage>
</organism>
<sequence>MGPDAEASIQPKLTPAARADLEDIWHYSSSRWSEAQADQFIEDVYRTLQLISLNPGIGRLRREFNVHVRVHVHRGIVILYQAENDSVSVLRLLGGERDWQTILNRLDG</sequence>
<dbReference type="InterPro" id="IPR035093">
    <property type="entry name" value="RelE/ParE_toxin_dom_sf"/>
</dbReference>
<name>A0ABW9ZLJ4_9HYPH</name>
<evidence type="ECO:0000313" key="3">
    <source>
        <dbReference type="EMBL" id="NBN63600.1"/>
    </source>
</evidence>
<dbReference type="Proteomes" id="UP000541347">
    <property type="component" value="Unassembled WGS sequence"/>
</dbReference>
<dbReference type="Pfam" id="PF05016">
    <property type="entry name" value="ParE_toxin"/>
    <property type="match status" value="1"/>
</dbReference>
<dbReference type="PANTHER" id="PTHR33755">
    <property type="entry name" value="TOXIN PARE1-RELATED"/>
    <property type="match status" value="1"/>
</dbReference>
<evidence type="ECO:0000313" key="4">
    <source>
        <dbReference type="Proteomes" id="UP000541347"/>
    </source>
</evidence>
<evidence type="ECO:0000256" key="1">
    <source>
        <dbReference type="ARBA" id="ARBA00006226"/>
    </source>
</evidence>
<dbReference type="InterPro" id="IPR051803">
    <property type="entry name" value="TA_system_RelE-like_toxin"/>
</dbReference>
<comment type="caution">
    <text evidence="3">The sequence shown here is derived from an EMBL/GenBank/DDBJ whole genome shotgun (WGS) entry which is preliminary data.</text>
</comment>
<accession>A0ABW9ZLJ4</accession>
<proteinExistence type="inferred from homology"/>
<protein>
    <submittedName>
        <fullName evidence="3">Type II toxin-antitoxin system RelE/ParE family toxin</fullName>
    </submittedName>
</protein>
<dbReference type="InterPro" id="IPR007712">
    <property type="entry name" value="RelE/ParE_toxin"/>
</dbReference>
<reference evidence="3 4" key="1">
    <citation type="submission" date="2020-01" db="EMBL/GenBank/DDBJ databases">
        <authorList>
            <person name="Peng S.Y."/>
            <person name="Li J."/>
            <person name="Wang M."/>
            <person name="Wang L."/>
            <person name="Wang C.Q."/>
            <person name="Wang J.R."/>
        </authorList>
    </citation>
    <scope>NUCLEOTIDE SEQUENCE [LARGE SCALE GENOMIC DNA]</scope>
    <source>
        <strain evidence="3 4">XCT-34</strain>
    </source>
</reference>
<dbReference type="Gene3D" id="3.30.2310.20">
    <property type="entry name" value="RelE-like"/>
    <property type="match status" value="1"/>
</dbReference>
<dbReference type="RefSeq" id="WP_161675589.1">
    <property type="nucleotide sequence ID" value="NZ_JAABLP010000002.1"/>
</dbReference>
<keyword evidence="2" id="KW-1277">Toxin-antitoxin system</keyword>